<accession>A0A0E2LQP3</accession>
<sequence length="50" mass="5712">MIGVQIGMNSRFADLLLAFSRFHARFYLKNGIVNTVQALFLCHVPIMRSN</sequence>
<evidence type="ECO:0000313" key="2">
    <source>
        <dbReference type="Proteomes" id="UP000016630"/>
    </source>
</evidence>
<organism evidence="1 2">
    <name type="scientific">Porphyromonas gingivalis F0570</name>
    <dbReference type="NCBI Taxonomy" id="1227271"/>
    <lineage>
        <taxon>Bacteria</taxon>
        <taxon>Pseudomonadati</taxon>
        <taxon>Bacteroidota</taxon>
        <taxon>Bacteroidia</taxon>
        <taxon>Bacteroidales</taxon>
        <taxon>Porphyromonadaceae</taxon>
        <taxon>Porphyromonas</taxon>
    </lineage>
</organism>
<dbReference type="Proteomes" id="UP000016630">
    <property type="component" value="Unassembled WGS sequence"/>
</dbReference>
<comment type="caution">
    <text evidence="1">The sequence shown here is derived from an EMBL/GenBank/DDBJ whole genome shotgun (WGS) entry which is preliminary data.</text>
</comment>
<gene>
    <name evidence="1" type="ORF">HMPREF1555_01301</name>
</gene>
<dbReference type="AlphaFoldDB" id="A0A0E2LQP3"/>
<dbReference type="EMBL" id="AWUW01000095">
    <property type="protein sequence ID" value="ERJ65769.1"/>
    <property type="molecule type" value="Genomic_DNA"/>
</dbReference>
<reference evidence="1 2" key="1">
    <citation type="submission" date="2013-06" db="EMBL/GenBank/DDBJ databases">
        <authorList>
            <person name="Weinstock G."/>
            <person name="Sodergren E."/>
            <person name="Lobos E.A."/>
            <person name="Fulton L."/>
            <person name="Fulton R."/>
            <person name="Courtney L."/>
            <person name="Fronick C."/>
            <person name="O'Laughlin M."/>
            <person name="Godfrey J."/>
            <person name="Wilson R.M."/>
            <person name="Miner T."/>
            <person name="Farmer C."/>
            <person name="Delehaunty K."/>
            <person name="Cordes M."/>
            <person name="Minx P."/>
            <person name="Tomlinson C."/>
            <person name="Chen J."/>
            <person name="Wollam A."/>
            <person name="Pepin K.H."/>
            <person name="Bhonagiri V."/>
            <person name="Zhang X."/>
            <person name="Warren W."/>
            <person name="Mitreva M."/>
            <person name="Mardis E.R."/>
            <person name="Wilson R.K."/>
        </authorList>
    </citation>
    <scope>NUCLEOTIDE SEQUENCE [LARGE SCALE GENOMIC DNA]</scope>
    <source>
        <strain evidence="1 2">F0570</strain>
    </source>
</reference>
<dbReference type="HOGENOM" id="CLU_3121088_0_0_10"/>
<evidence type="ECO:0000313" key="1">
    <source>
        <dbReference type="EMBL" id="ERJ65769.1"/>
    </source>
</evidence>
<protein>
    <submittedName>
        <fullName evidence="1">Uncharacterized protein</fullName>
    </submittedName>
</protein>
<proteinExistence type="predicted"/>
<name>A0A0E2LQP3_PORGN</name>